<feature type="coiled-coil region" evidence="5">
    <location>
        <begin position="464"/>
        <end position="491"/>
    </location>
</feature>
<dbReference type="RefSeq" id="WP_108726889.1">
    <property type="nucleotide sequence ID" value="NZ_CP029001.1"/>
</dbReference>
<dbReference type="GO" id="GO:0003676">
    <property type="term" value="F:nucleic acid binding"/>
    <property type="evidence" value="ECO:0007669"/>
    <property type="project" value="InterPro"/>
</dbReference>
<dbReference type="GO" id="GO:0055087">
    <property type="term" value="C:Ski complex"/>
    <property type="evidence" value="ECO:0007669"/>
    <property type="project" value="TreeGrafter"/>
</dbReference>
<evidence type="ECO:0000256" key="1">
    <source>
        <dbReference type="ARBA" id="ARBA00022741"/>
    </source>
</evidence>
<feature type="domain" description="Helicase C-terminal" evidence="7">
    <location>
        <begin position="236"/>
        <end position="440"/>
    </location>
</feature>
<dbReference type="InterPro" id="IPR050699">
    <property type="entry name" value="RNA-DNA_Helicase"/>
</dbReference>
<dbReference type="Pfam" id="PF00270">
    <property type="entry name" value="DEAD"/>
    <property type="match status" value="1"/>
</dbReference>
<protein>
    <submittedName>
        <fullName evidence="8">DEAD/DEAH box helicase</fullName>
    </submittedName>
</protein>
<keyword evidence="5" id="KW-0175">Coiled coil</keyword>
<dbReference type="PANTHER" id="PTHR12131">
    <property type="entry name" value="ATP-DEPENDENT RNA AND DNA HELICASE"/>
    <property type="match status" value="1"/>
</dbReference>
<dbReference type="Gene3D" id="3.40.50.300">
    <property type="entry name" value="P-loop containing nucleotide triphosphate hydrolases"/>
    <property type="match status" value="2"/>
</dbReference>
<dbReference type="InterPro" id="IPR014001">
    <property type="entry name" value="Helicase_ATP-bd"/>
</dbReference>
<proteinExistence type="predicted"/>
<dbReference type="SUPFAM" id="SSF52540">
    <property type="entry name" value="P-loop containing nucleoside triphosphate hydrolases"/>
    <property type="match status" value="1"/>
</dbReference>
<dbReference type="Gene3D" id="1.10.3380.30">
    <property type="match status" value="1"/>
</dbReference>
<name>A0A3Q9GKQ4_9ACTO</name>
<dbReference type="PROSITE" id="PS51194">
    <property type="entry name" value="HELICASE_CTER"/>
    <property type="match status" value="1"/>
</dbReference>
<dbReference type="Pfam" id="PF00271">
    <property type="entry name" value="Helicase_C"/>
    <property type="match status" value="1"/>
</dbReference>
<organism evidence="8 9">
    <name type="scientific">Trueperella pyogenes</name>
    <dbReference type="NCBI Taxonomy" id="1661"/>
    <lineage>
        <taxon>Bacteria</taxon>
        <taxon>Bacillati</taxon>
        <taxon>Actinomycetota</taxon>
        <taxon>Actinomycetes</taxon>
        <taxon>Actinomycetales</taxon>
        <taxon>Actinomycetaceae</taxon>
        <taxon>Trueperella</taxon>
    </lineage>
</organism>
<evidence type="ECO:0000313" key="8">
    <source>
        <dbReference type="EMBL" id="AZR06064.1"/>
    </source>
</evidence>
<accession>A0A3Q9GKQ4</accession>
<keyword evidence="2" id="KW-0378">Hydrolase</keyword>
<dbReference type="SMART" id="SM00487">
    <property type="entry name" value="DEXDc"/>
    <property type="match status" value="1"/>
</dbReference>
<dbReference type="Proteomes" id="UP000275951">
    <property type="component" value="Chromosome"/>
</dbReference>
<feature type="domain" description="Helicase ATP-binding" evidence="6">
    <location>
        <begin position="25"/>
        <end position="183"/>
    </location>
</feature>
<gene>
    <name evidence="8" type="ORF">EBQ10_01300</name>
</gene>
<dbReference type="AlphaFoldDB" id="A0A3Q9GKQ4"/>
<evidence type="ECO:0000256" key="3">
    <source>
        <dbReference type="ARBA" id="ARBA00022806"/>
    </source>
</evidence>
<dbReference type="GO" id="GO:0005524">
    <property type="term" value="F:ATP binding"/>
    <property type="evidence" value="ECO:0007669"/>
    <property type="project" value="UniProtKB-KW"/>
</dbReference>
<evidence type="ECO:0000259" key="7">
    <source>
        <dbReference type="PROSITE" id="PS51194"/>
    </source>
</evidence>
<dbReference type="SMART" id="SM01142">
    <property type="entry name" value="DSHCT"/>
    <property type="match status" value="1"/>
</dbReference>
<dbReference type="GO" id="GO:0004386">
    <property type="term" value="F:helicase activity"/>
    <property type="evidence" value="ECO:0007669"/>
    <property type="project" value="UniProtKB-KW"/>
</dbReference>
<evidence type="ECO:0000256" key="4">
    <source>
        <dbReference type="ARBA" id="ARBA00022840"/>
    </source>
</evidence>
<dbReference type="GO" id="GO:0016787">
    <property type="term" value="F:hydrolase activity"/>
    <property type="evidence" value="ECO:0007669"/>
    <property type="project" value="UniProtKB-KW"/>
</dbReference>
<evidence type="ECO:0000259" key="6">
    <source>
        <dbReference type="PROSITE" id="PS51192"/>
    </source>
</evidence>
<dbReference type="PROSITE" id="PS51192">
    <property type="entry name" value="HELICASE_ATP_BIND_1"/>
    <property type="match status" value="1"/>
</dbReference>
<dbReference type="EMBL" id="CP033905">
    <property type="protein sequence ID" value="AZR06064.1"/>
    <property type="molecule type" value="Genomic_DNA"/>
</dbReference>
<dbReference type="Pfam" id="PF08148">
    <property type="entry name" value="DSHCT"/>
    <property type="match status" value="1"/>
</dbReference>
<dbReference type="InterPro" id="IPR001650">
    <property type="entry name" value="Helicase_C-like"/>
</dbReference>
<dbReference type="InterPro" id="IPR027417">
    <property type="entry name" value="P-loop_NTPase"/>
</dbReference>
<dbReference type="GO" id="GO:0070478">
    <property type="term" value="P:nuclear-transcribed mRNA catabolic process, 3'-5' exonucleolytic nonsense-mediated decay"/>
    <property type="evidence" value="ECO:0007669"/>
    <property type="project" value="TreeGrafter"/>
</dbReference>
<keyword evidence="3 8" id="KW-0347">Helicase</keyword>
<dbReference type="InterPro" id="IPR012961">
    <property type="entry name" value="Ski2/MTR4_C"/>
</dbReference>
<evidence type="ECO:0000256" key="5">
    <source>
        <dbReference type="SAM" id="Coils"/>
    </source>
</evidence>
<dbReference type="InterPro" id="IPR011545">
    <property type="entry name" value="DEAD/DEAH_box_helicase_dom"/>
</dbReference>
<keyword evidence="1" id="KW-0547">Nucleotide-binding</keyword>
<reference evidence="8 9" key="1">
    <citation type="submission" date="2018-11" db="EMBL/GenBank/DDBJ databases">
        <title>Multidrug-resistant genes are associated with an 42-kb island TGI1 carrying a complex class 1 integron in a Trueperella pyogenes.</title>
        <authorList>
            <person name="Dong W."/>
        </authorList>
    </citation>
    <scope>NUCLEOTIDE SEQUENCE [LARGE SCALE GENOMIC DNA]</scope>
    <source>
        <strain evidence="8 9">TP4</strain>
    </source>
</reference>
<dbReference type="SMART" id="SM00490">
    <property type="entry name" value="HELICc"/>
    <property type="match status" value="1"/>
</dbReference>
<dbReference type="PANTHER" id="PTHR12131:SF1">
    <property type="entry name" value="ATP-DEPENDENT RNA HELICASE SUPV3L1, MITOCHONDRIAL-RELATED"/>
    <property type="match status" value="1"/>
</dbReference>
<evidence type="ECO:0000313" key="9">
    <source>
        <dbReference type="Proteomes" id="UP000275951"/>
    </source>
</evidence>
<sequence length="866" mass="96349">MIAENFIDRNRARGIDLDDFQLEAIAALGNNRDVLVSAPTGAGKTVVAEYAVELALARSLRCIYTAPIKALSNQKYRDLAEEIGHEHVGLLTGDQTINRDADILVVTTEVLRNMLFHHDDIVNDIGYVVLDEVHYLADEFRGPVWEEIILQLPAHVRLVSLSATISNVEEFSSWLSSVRGPTEVIVSTTRPVPLVQHVAIQRRLEPLFVGERISPRLIQAHETPHGYRRRQTSFARRKRVLKQLQDHDLLPAIEFVFSRKGCDRAVADLLDSGLTLTNCAQQRQILARLNSLRAELSDEDQRAIRFNFWAKAMTRGFAAHHAGMFPALKELAEDLMEEGLLKLVYATGTLALGIDMPVRTVVLEDLQRWNGADFVALTATEYTQLIGRAGRRGKDKVGHAVVLDTDDLDIAALADLGSGRVEPLHSAFFPSYNSVVNLLAFHTYEDARALMGTSFAQYQRNAELGEVRGRIARIRARLDTLETELSEECRAGDVPDYLRLRRRSERASKAERKRAKREYQQKMADSWAAARTSRLYAFARSGELDYGVVLSVGAKLRIVNLNAEMIWLRENELSSELRDLGTIPLPFGMSPKNPQVRADIAEVMWRAVGERIELGTDRDLTGSWDRFAVRETDKLAAHPVHHCPDLAAHVERGAEFTSLLGNLEALEKESEAFDDSVAKEFDATAAVLARLGYLQPAQSGRTDEGLVKLAAGAAMLRGIHNEADLLIVMSLGEAAFAELSAQDFAGVCSAFLCDRRLGVDVPATPALRSAWQAIERNRQFLEAIEDKHGIERTVQPYPGGMEAFTAWAGGADLESVLSMGLVVGDFISANRRLIDLLGQIAQVAPSEYLRDIAGQAREMIRRWEWL</sequence>
<evidence type="ECO:0000256" key="2">
    <source>
        <dbReference type="ARBA" id="ARBA00022801"/>
    </source>
</evidence>
<keyword evidence="4" id="KW-0067">ATP-binding</keyword>